<feature type="non-terminal residue" evidence="1">
    <location>
        <position position="1"/>
    </location>
</feature>
<organism evidence="1 2">
    <name type="scientific">Aureobasidium melanogenum (strain CBS 110374)</name>
    <name type="common">Aureobasidium pullulans var. melanogenum</name>
    <dbReference type="NCBI Taxonomy" id="1043003"/>
    <lineage>
        <taxon>Eukaryota</taxon>
        <taxon>Fungi</taxon>
        <taxon>Dikarya</taxon>
        <taxon>Ascomycota</taxon>
        <taxon>Pezizomycotina</taxon>
        <taxon>Dothideomycetes</taxon>
        <taxon>Dothideomycetidae</taxon>
        <taxon>Dothideales</taxon>
        <taxon>Saccotheciaceae</taxon>
        <taxon>Aureobasidium</taxon>
    </lineage>
</organism>
<proteinExistence type="predicted"/>
<dbReference type="HOGENOM" id="CLU_2800817_0_0_1"/>
<dbReference type="EMBL" id="KL584866">
    <property type="protein sequence ID" value="KEQ57883.1"/>
    <property type="molecule type" value="Genomic_DNA"/>
</dbReference>
<evidence type="ECO:0000313" key="2">
    <source>
        <dbReference type="Proteomes" id="UP000030672"/>
    </source>
</evidence>
<dbReference type="GeneID" id="63912618"/>
<reference evidence="1 2" key="1">
    <citation type="journal article" date="2014" name="BMC Genomics">
        <title>Genome sequencing of four Aureobasidium pullulans varieties: biotechnological potential, stress tolerance, and description of new species.</title>
        <authorList>
            <person name="Gostin Ar C."/>
            <person name="Ohm R.A."/>
            <person name="Kogej T."/>
            <person name="Sonjak S."/>
            <person name="Turk M."/>
            <person name="Zajc J."/>
            <person name="Zalar P."/>
            <person name="Grube M."/>
            <person name="Sun H."/>
            <person name="Han J."/>
            <person name="Sharma A."/>
            <person name="Chiniquy J."/>
            <person name="Ngan C.Y."/>
            <person name="Lipzen A."/>
            <person name="Barry K."/>
            <person name="Grigoriev I.V."/>
            <person name="Gunde-Cimerman N."/>
        </authorList>
    </citation>
    <scope>NUCLEOTIDE SEQUENCE [LARGE SCALE GENOMIC DNA]</scope>
    <source>
        <strain evidence="1 2">CBS 110374</strain>
    </source>
</reference>
<dbReference type="RefSeq" id="XP_040874907.1">
    <property type="nucleotide sequence ID" value="XM_041019245.1"/>
</dbReference>
<feature type="non-terminal residue" evidence="1">
    <location>
        <position position="68"/>
    </location>
</feature>
<evidence type="ECO:0000313" key="1">
    <source>
        <dbReference type="EMBL" id="KEQ57883.1"/>
    </source>
</evidence>
<keyword evidence="2" id="KW-1185">Reference proteome</keyword>
<protein>
    <submittedName>
        <fullName evidence="1">Uncharacterized protein</fullName>
    </submittedName>
</protein>
<gene>
    <name evidence="1" type="ORF">M437DRAFT_33083</name>
</gene>
<dbReference type="Proteomes" id="UP000030672">
    <property type="component" value="Unassembled WGS sequence"/>
</dbReference>
<name>A0A074VBZ7_AURM1</name>
<sequence>RTNHTHLNSNLARLRVEEDAKCQCGIEDEAVAHVLLRCPRWAEIRPAMEEAPGTRWGDLSYLLGGYSK</sequence>
<dbReference type="STRING" id="1043003.A0A074VBZ7"/>
<accession>A0A074VBZ7</accession>
<dbReference type="AlphaFoldDB" id="A0A074VBZ7"/>